<dbReference type="VEuPathDB" id="FungiDB:BO97DRAFT_425393"/>
<keyword evidence="2" id="KW-0489">Methyltransferase</keyword>
<dbReference type="OrthoDB" id="4473992at2759"/>
<dbReference type="Gene3D" id="3.40.50.150">
    <property type="entry name" value="Vaccinia Virus protein VP39"/>
    <property type="match status" value="1"/>
</dbReference>
<evidence type="ECO:0000256" key="3">
    <source>
        <dbReference type="ARBA" id="ARBA00022679"/>
    </source>
</evidence>
<evidence type="ECO:0000256" key="1">
    <source>
        <dbReference type="ARBA" id="ARBA00010815"/>
    </source>
</evidence>
<keyword evidence="5" id="KW-0443">Lipid metabolism</keyword>
<dbReference type="AlphaFoldDB" id="A0A395HW32"/>
<sequence>MDLGRALGSTGKQLLDRLQSLAISLGMTSIPVSVIKRLVLSSLANIEVGTLEVQSHDGETWNFGHDKRGRKGFLRIQSEAFWFRVLVSADLGFADSFMLGEFTTPDLMALLEVFILNEKQLSNLSTTPYQLVSGISDVLFRTVDTGTFKNASLNMAAAYDLSNGMFEAFLSPDMTYSCPIWLPRSHSQYESDTLEDAQMRKLDQILANVHAQPTDHILEMGTGWGSLAIRAATTVGCRVTTCTLSEMQFQRARKRVQALGLQHKITVLLCDYRLLPVPDVPYDKIIAIEMMEAMGDHELETFWETVDKFLKPDGGVCSVQSSIMPESRYKHMFPRGEGFIRRYIFPGGHCPSVTRLLEAVQKSKARLDLDSVAQYGAHYVRCLNEWNQKFQTNFGSVIAPLMREKYDLSDDDIGIFRRKYMYYFTYAAAGFDTKILHLSHVTFSRPGAVEMLADV</sequence>
<evidence type="ECO:0000256" key="4">
    <source>
        <dbReference type="ARBA" id="ARBA00022691"/>
    </source>
</evidence>
<dbReference type="InterPro" id="IPR029063">
    <property type="entry name" value="SAM-dependent_MTases_sf"/>
</dbReference>
<dbReference type="GO" id="GO:0032259">
    <property type="term" value="P:methylation"/>
    <property type="evidence" value="ECO:0007669"/>
    <property type="project" value="UniProtKB-KW"/>
</dbReference>
<reference evidence="6 7" key="1">
    <citation type="submission" date="2018-02" db="EMBL/GenBank/DDBJ databases">
        <title>The genomes of Aspergillus section Nigri reveals drivers in fungal speciation.</title>
        <authorList>
            <consortium name="DOE Joint Genome Institute"/>
            <person name="Vesth T.C."/>
            <person name="Nybo J."/>
            <person name="Theobald S."/>
            <person name="Brandl J."/>
            <person name="Frisvad J.C."/>
            <person name="Nielsen K.F."/>
            <person name="Lyhne E.K."/>
            <person name="Kogle M.E."/>
            <person name="Kuo A."/>
            <person name="Riley R."/>
            <person name="Clum A."/>
            <person name="Nolan M."/>
            <person name="Lipzen A."/>
            <person name="Salamov A."/>
            <person name="Henrissat B."/>
            <person name="Wiebenga A."/>
            <person name="De vries R.P."/>
            <person name="Grigoriev I.V."/>
            <person name="Mortensen U.H."/>
            <person name="Andersen M.R."/>
            <person name="Baker S.E."/>
        </authorList>
    </citation>
    <scope>NUCLEOTIDE SEQUENCE [LARGE SCALE GENOMIC DNA]</scope>
    <source>
        <strain evidence="6 7">CBS 101889</strain>
    </source>
</reference>
<dbReference type="InterPro" id="IPR003333">
    <property type="entry name" value="CMAS"/>
</dbReference>
<dbReference type="GeneID" id="37201348"/>
<dbReference type="GO" id="GO:0008610">
    <property type="term" value="P:lipid biosynthetic process"/>
    <property type="evidence" value="ECO:0007669"/>
    <property type="project" value="InterPro"/>
</dbReference>
<dbReference type="PANTHER" id="PTHR43667">
    <property type="entry name" value="CYCLOPROPANE-FATTY-ACYL-PHOSPHOLIPID SYNTHASE"/>
    <property type="match status" value="1"/>
</dbReference>
<evidence type="ECO:0000256" key="2">
    <source>
        <dbReference type="ARBA" id="ARBA00022603"/>
    </source>
</evidence>
<dbReference type="STRING" id="1450537.A0A395HW32"/>
<dbReference type="InterPro" id="IPR050723">
    <property type="entry name" value="CFA/CMAS"/>
</dbReference>
<accession>A0A395HW32</accession>
<dbReference type="RefSeq" id="XP_025550890.1">
    <property type="nucleotide sequence ID" value="XM_025697059.1"/>
</dbReference>
<dbReference type="PANTHER" id="PTHR43667:SF2">
    <property type="entry name" value="FATTY ACID C-METHYL TRANSFERASE"/>
    <property type="match status" value="1"/>
</dbReference>
<dbReference type="SUPFAM" id="SSF53335">
    <property type="entry name" value="S-adenosyl-L-methionine-dependent methyltransferases"/>
    <property type="match status" value="1"/>
</dbReference>
<protein>
    <submittedName>
        <fullName evidence="6">Cyclopropane-fatty-acyl-phospholipid synthase</fullName>
    </submittedName>
</protein>
<proteinExistence type="inferred from homology"/>
<dbReference type="EMBL" id="KZ824287">
    <property type="protein sequence ID" value="RAL11736.1"/>
    <property type="molecule type" value="Genomic_DNA"/>
</dbReference>
<keyword evidence="7" id="KW-1185">Reference proteome</keyword>
<gene>
    <name evidence="6" type="ORF">BO97DRAFT_425393</name>
</gene>
<keyword evidence="3" id="KW-0808">Transferase</keyword>
<dbReference type="Proteomes" id="UP000248961">
    <property type="component" value="Unassembled WGS sequence"/>
</dbReference>
<name>A0A395HW32_ASPHC</name>
<comment type="similarity">
    <text evidence="1">Belongs to the CFA/CMAS family.</text>
</comment>
<dbReference type="PIRSF" id="PIRSF003085">
    <property type="entry name" value="CMAS"/>
    <property type="match status" value="1"/>
</dbReference>
<evidence type="ECO:0000256" key="5">
    <source>
        <dbReference type="ARBA" id="ARBA00023098"/>
    </source>
</evidence>
<dbReference type="CDD" id="cd02440">
    <property type="entry name" value="AdoMet_MTases"/>
    <property type="match status" value="1"/>
</dbReference>
<evidence type="ECO:0000313" key="6">
    <source>
        <dbReference type="EMBL" id="RAL11736.1"/>
    </source>
</evidence>
<keyword evidence="4" id="KW-0949">S-adenosyl-L-methionine</keyword>
<evidence type="ECO:0000313" key="7">
    <source>
        <dbReference type="Proteomes" id="UP000248961"/>
    </source>
</evidence>
<dbReference type="Pfam" id="PF02353">
    <property type="entry name" value="CMAS"/>
    <property type="match status" value="1"/>
</dbReference>
<dbReference type="GO" id="GO:0008168">
    <property type="term" value="F:methyltransferase activity"/>
    <property type="evidence" value="ECO:0007669"/>
    <property type="project" value="UniProtKB-KW"/>
</dbReference>
<organism evidence="6 7">
    <name type="scientific">Aspergillus homomorphus (strain CBS 101889)</name>
    <dbReference type="NCBI Taxonomy" id="1450537"/>
    <lineage>
        <taxon>Eukaryota</taxon>
        <taxon>Fungi</taxon>
        <taxon>Dikarya</taxon>
        <taxon>Ascomycota</taxon>
        <taxon>Pezizomycotina</taxon>
        <taxon>Eurotiomycetes</taxon>
        <taxon>Eurotiomycetidae</taxon>
        <taxon>Eurotiales</taxon>
        <taxon>Aspergillaceae</taxon>
        <taxon>Aspergillus</taxon>
        <taxon>Aspergillus subgen. Circumdati</taxon>
    </lineage>
</organism>